<keyword evidence="1" id="KW-0472">Membrane</keyword>
<comment type="caution">
    <text evidence="2">The sequence shown here is derived from an EMBL/GenBank/DDBJ whole genome shotgun (WGS) entry which is preliminary data.</text>
</comment>
<keyword evidence="1" id="KW-1133">Transmembrane helix</keyword>
<dbReference type="Proteomes" id="UP001152300">
    <property type="component" value="Unassembled WGS sequence"/>
</dbReference>
<feature type="transmembrane region" description="Helical" evidence="1">
    <location>
        <begin position="20"/>
        <end position="39"/>
    </location>
</feature>
<keyword evidence="3" id="KW-1185">Reference proteome</keyword>
<evidence type="ECO:0000313" key="2">
    <source>
        <dbReference type="EMBL" id="KAJ8059877.1"/>
    </source>
</evidence>
<evidence type="ECO:0000256" key="1">
    <source>
        <dbReference type="SAM" id="Phobius"/>
    </source>
</evidence>
<accession>A0A9X0ABW0</accession>
<dbReference type="AlphaFoldDB" id="A0A9X0ABW0"/>
<sequence>MNYNPLALLHSRCIFSSEVNSPFFVFYLFFYFFLIRIRILPTQQHIRSPPITPLHLPHPDIKTALGVLAPLKSIGSINPPLAQNRNLHRNPKLYIAHHPITTPMFPVPSTPSPERELPQ</sequence>
<evidence type="ECO:0000313" key="3">
    <source>
        <dbReference type="Proteomes" id="UP001152300"/>
    </source>
</evidence>
<dbReference type="EMBL" id="JAPEIS010000014">
    <property type="protein sequence ID" value="KAJ8059877.1"/>
    <property type="molecule type" value="Genomic_DNA"/>
</dbReference>
<protein>
    <submittedName>
        <fullName evidence="2">Uncharacterized protein</fullName>
    </submittedName>
</protein>
<reference evidence="2" key="1">
    <citation type="submission" date="2022-11" db="EMBL/GenBank/DDBJ databases">
        <title>Genome Resource of Sclerotinia nivalis Strain SnTB1, a Plant Pathogen Isolated from American Ginseng.</title>
        <authorList>
            <person name="Fan S."/>
        </authorList>
    </citation>
    <scope>NUCLEOTIDE SEQUENCE</scope>
    <source>
        <strain evidence="2">SnTB1</strain>
    </source>
</reference>
<name>A0A9X0ABW0_9HELO</name>
<organism evidence="2 3">
    <name type="scientific">Sclerotinia nivalis</name>
    <dbReference type="NCBI Taxonomy" id="352851"/>
    <lineage>
        <taxon>Eukaryota</taxon>
        <taxon>Fungi</taxon>
        <taxon>Dikarya</taxon>
        <taxon>Ascomycota</taxon>
        <taxon>Pezizomycotina</taxon>
        <taxon>Leotiomycetes</taxon>
        <taxon>Helotiales</taxon>
        <taxon>Sclerotiniaceae</taxon>
        <taxon>Sclerotinia</taxon>
    </lineage>
</organism>
<gene>
    <name evidence="2" type="ORF">OCU04_011505</name>
</gene>
<keyword evidence="1" id="KW-0812">Transmembrane</keyword>
<proteinExistence type="predicted"/>